<dbReference type="GO" id="GO:0043565">
    <property type="term" value="F:sequence-specific DNA binding"/>
    <property type="evidence" value="ECO:0007669"/>
    <property type="project" value="InterPro"/>
</dbReference>
<dbReference type="Pfam" id="PF12833">
    <property type="entry name" value="HTH_18"/>
    <property type="match status" value="1"/>
</dbReference>
<evidence type="ECO:0000256" key="2">
    <source>
        <dbReference type="ARBA" id="ARBA00023125"/>
    </source>
</evidence>
<keyword evidence="3" id="KW-0804">Transcription</keyword>
<protein>
    <recommendedName>
        <fullName evidence="4">HTH araC/xylS-type domain-containing protein</fullName>
    </recommendedName>
</protein>
<sequence>MQEMYKNLDQLLTFRHSVTHNPIPLDFHQHQDHYEIYFFLTGDVHYFIEKQVYPLQYGDLLIMHSNELHRPNFQSKKQRYENVVIHFNPAVLEHFNSQQFDLLDCFNNRVFGEQNRMRLTPPQIDDIMKLFDRMEMHRRPQALPGSEILYFATFIELLVFINRIFQNQGKQEEQVMMPDKLSSLFAYIDENLDQDLSLEVLEQVVFMNRSYLCRLFKKHTGSTIHEHILFKRIARAKHLLREGSTVTDTCQLAGFNDYSNFIRTFKKAVGLPPRQYQSQQRRV</sequence>
<dbReference type="InterPro" id="IPR018062">
    <property type="entry name" value="HTH_AraC-typ_CS"/>
</dbReference>
<proteinExistence type="predicted"/>
<keyword evidence="2" id="KW-0238">DNA-binding</keyword>
<dbReference type="Gene3D" id="2.60.120.10">
    <property type="entry name" value="Jelly Rolls"/>
    <property type="match status" value="1"/>
</dbReference>
<dbReference type="STRING" id="1850517.A8708_19075"/>
<gene>
    <name evidence="5" type="ORF">A8708_19075</name>
</gene>
<keyword evidence="6" id="KW-1185">Reference proteome</keyword>
<dbReference type="InterPro" id="IPR014710">
    <property type="entry name" value="RmlC-like_jellyroll"/>
</dbReference>
<dbReference type="RefSeq" id="WP_068663270.1">
    <property type="nucleotide sequence ID" value="NZ_LYPB01000050.1"/>
</dbReference>
<dbReference type="GO" id="GO:0003700">
    <property type="term" value="F:DNA-binding transcription factor activity"/>
    <property type="evidence" value="ECO:0007669"/>
    <property type="project" value="InterPro"/>
</dbReference>
<name>A0A198AHY6_9BACL</name>
<dbReference type="PROSITE" id="PS01124">
    <property type="entry name" value="HTH_ARAC_FAMILY_2"/>
    <property type="match status" value="1"/>
</dbReference>
<evidence type="ECO:0000256" key="3">
    <source>
        <dbReference type="ARBA" id="ARBA00023163"/>
    </source>
</evidence>
<dbReference type="SMART" id="SM00342">
    <property type="entry name" value="HTH_ARAC"/>
    <property type="match status" value="1"/>
</dbReference>
<dbReference type="PANTHER" id="PTHR43280">
    <property type="entry name" value="ARAC-FAMILY TRANSCRIPTIONAL REGULATOR"/>
    <property type="match status" value="1"/>
</dbReference>
<dbReference type="Pfam" id="PF02311">
    <property type="entry name" value="AraC_binding"/>
    <property type="match status" value="1"/>
</dbReference>
<evidence type="ECO:0000256" key="1">
    <source>
        <dbReference type="ARBA" id="ARBA00023015"/>
    </source>
</evidence>
<evidence type="ECO:0000259" key="4">
    <source>
        <dbReference type="PROSITE" id="PS01124"/>
    </source>
</evidence>
<dbReference type="PROSITE" id="PS00041">
    <property type="entry name" value="HTH_ARAC_FAMILY_1"/>
    <property type="match status" value="1"/>
</dbReference>
<dbReference type="SUPFAM" id="SSF46689">
    <property type="entry name" value="Homeodomain-like"/>
    <property type="match status" value="2"/>
</dbReference>
<comment type="caution">
    <text evidence="5">The sequence shown here is derived from an EMBL/GenBank/DDBJ whole genome shotgun (WGS) entry which is preliminary data.</text>
</comment>
<dbReference type="InterPro" id="IPR037923">
    <property type="entry name" value="HTH-like"/>
</dbReference>
<keyword evidence="1" id="KW-0805">Transcription regulation</keyword>
<feature type="domain" description="HTH araC/xylS-type" evidence="4">
    <location>
        <begin position="182"/>
        <end position="279"/>
    </location>
</feature>
<accession>A0A198AHY6</accession>
<reference evidence="5 6" key="1">
    <citation type="submission" date="2016-05" db="EMBL/GenBank/DDBJ databases">
        <title>Paenibacillus sp. 1ZS3-15 nov., isolated from the rhizosphere soil.</title>
        <authorList>
            <person name="Zhang X.X."/>
            <person name="Zhang J."/>
        </authorList>
    </citation>
    <scope>NUCLEOTIDE SEQUENCE [LARGE SCALE GENOMIC DNA]</scope>
    <source>
        <strain evidence="5 6">1ZS3-15</strain>
    </source>
</reference>
<dbReference type="AlphaFoldDB" id="A0A198AHY6"/>
<dbReference type="InterPro" id="IPR003313">
    <property type="entry name" value="AraC-bd"/>
</dbReference>
<dbReference type="InterPro" id="IPR018060">
    <property type="entry name" value="HTH_AraC"/>
</dbReference>
<dbReference type="Proteomes" id="UP000078454">
    <property type="component" value="Unassembled WGS sequence"/>
</dbReference>
<dbReference type="InterPro" id="IPR009057">
    <property type="entry name" value="Homeodomain-like_sf"/>
</dbReference>
<dbReference type="OrthoDB" id="9774814at2"/>
<dbReference type="Gene3D" id="1.10.10.60">
    <property type="entry name" value="Homeodomain-like"/>
    <property type="match status" value="2"/>
</dbReference>
<dbReference type="EMBL" id="LYPB01000050">
    <property type="protein sequence ID" value="OAS20646.1"/>
    <property type="molecule type" value="Genomic_DNA"/>
</dbReference>
<evidence type="ECO:0000313" key="6">
    <source>
        <dbReference type="Proteomes" id="UP000078454"/>
    </source>
</evidence>
<dbReference type="SUPFAM" id="SSF51215">
    <property type="entry name" value="Regulatory protein AraC"/>
    <property type="match status" value="1"/>
</dbReference>
<evidence type="ECO:0000313" key="5">
    <source>
        <dbReference type="EMBL" id="OAS20646.1"/>
    </source>
</evidence>
<dbReference type="PANTHER" id="PTHR43280:SF34">
    <property type="entry name" value="ARAC-FAMILY TRANSCRIPTIONAL REGULATOR"/>
    <property type="match status" value="1"/>
</dbReference>
<organism evidence="5 6">
    <name type="scientific">Paenibacillus oryzisoli</name>
    <dbReference type="NCBI Taxonomy" id="1850517"/>
    <lineage>
        <taxon>Bacteria</taxon>
        <taxon>Bacillati</taxon>
        <taxon>Bacillota</taxon>
        <taxon>Bacilli</taxon>
        <taxon>Bacillales</taxon>
        <taxon>Paenibacillaceae</taxon>
        <taxon>Paenibacillus</taxon>
    </lineage>
</organism>